<dbReference type="AlphaFoldDB" id="A0A4R8W8F3"/>
<evidence type="ECO:0000313" key="1">
    <source>
        <dbReference type="EMBL" id="TFC02576.1"/>
    </source>
</evidence>
<gene>
    <name evidence="1" type="ORF">E3O32_11710</name>
</gene>
<keyword evidence="2" id="KW-1185">Reference proteome</keyword>
<evidence type="ECO:0000313" key="2">
    <source>
        <dbReference type="Proteomes" id="UP000297643"/>
    </source>
</evidence>
<organism evidence="1 2">
    <name type="scientific">Cryobacterium mannosilyticum</name>
    <dbReference type="NCBI Taxonomy" id="1259190"/>
    <lineage>
        <taxon>Bacteria</taxon>
        <taxon>Bacillati</taxon>
        <taxon>Actinomycetota</taxon>
        <taxon>Actinomycetes</taxon>
        <taxon>Micrococcales</taxon>
        <taxon>Microbacteriaceae</taxon>
        <taxon>Cryobacterium</taxon>
    </lineage>
</organism>
<comment type="caution">
    <text evidence="1">The sequence shown here is derived from an EMBL/GenBank/DDBJ whole genome shotgun (WGS) entry which is preliminary data.</text>
</comment>
<reference evidence="1 2" key="1">
    <citation type="submission" date="2019-03" db="EMBL/GenBank/DDBJ databases">
        <title>Genomics of glacier-inhabiting Cryobacterium strains.</title>
        <authorList>
            <person name="Liu Q."/>
            <person name="Xin Y.-H."/>
        </authorList>
    </citation>
    <scope>NUCLEOTIDE SEQUENCE [LARGE SCALE GENOMIC DNA]</scope>
    <source>
        <strain evidence="1 2">RHLT2-21</strain>
    </source>
</reference>
<dbReference type="Proteomes" id="UP000297643">
    <property type="component" value="Unassembled WGS sequence"/>
</dbReference>
<dbReference type="EMBL" id="SOFM01000035">
    <property type="protein sequence ID" value="TFC02576.1"/>
    <property type="molecule type" value="Genomic_DNA"/>
</dbReference>
<accession>A0A4R8W8F3</accession>
<name>A0A4R8W8F3_9MICO</name>
<evidence type="ECO:0008006" key="3">
    <source>
        <dbReference type="Google" id="ProtNLM"/>
    </source>
</evidence>
<protein>
    <recommendedName>
        <fullName evidence="3">Pilus assembly protein</fullName>
    </recommendedName>
</protein>
<proteinExistence type="predicted"/>
<sequence>MTAGAILLVPLVYLVLAMSALQGGAFAVEGAARQAARVYVQAPDETAARAGALRAVQVGLDDYGIAGDSAAVSIDCGAGGCLARRSTVSVTVRIRVALPLVPDLLSLRSAASIPMEAVATQTVSRFRRAG</sequence>